<dbReference type="EMBL" id="FNNG01000005">
    <property type="protein sequence ID" value="SDW92723.1"/>
    <property type="molecule type" value="Genomic_DNA"/>
</dbReference>
<evidence type="ECO:0000313" key="2">
    <source>
        <dbReference type="Proteomes" id="UP000198828"/>
    </source>
</evidence>
<keyword evidence="2" id="KW-1185">Reference proteome</keyword>
<dbReference type="OrthoDB" id="49105at2"/>
<dbReference type="RefSeq" id="WP_093752279.1">
    <property type="nucleotide sequence ID" value="NZ_FNNG01000005.1"/>
</dbReference>
<proteinExistence type="predicted"/>
<dbReference type="AlphaFoldDB" id="A0A1H2XIK3"/>
<gene>
    <name evidence="1" type="ORF">SAMN05660923_01453</name>
</gene>
<sequence length="176" mass="19912">MKIQKVRPSLPVAKLEKVVPEKKKRKKELPAAIYEKTSDRNKDHIYDKITVDRLKKESERTYASIRRIVENLLTRQGKAFHLLEKGDVVIIDNMARLEAQELIGPDGILGVEAVSQRIVDFAIAISGGDKSKLDTLKKAIDDGFKAAEKILGELPEISKETYNRIMEKLDAWESGK</sequence>
<evidence type="ECO:0000313" key="1">
    <source>
        <dbReference type="EMBL" id="SDW92723.1"/>
    </source>
</evidence>
<name>A0A1H2XIK3_9FIRM</name>
<protein>
    <submittedName>
        <fullName evidence="1">Uncharacterized protein</fullName>
    </submittedName>
</protein>
<dbReference type="Proteomes" id="UP000198828">
    <property type="component" value="Unassembled WGS sequence"/>
</dbReference>
<organism evidence="1 2">
    <name type="scientific">Tepidimicrobium xylanilyticum</name>
    <dbReference type="NCBI Taxonomy" id="1123352"/>
    <lineage>
        <taxon>Bacteria</taxon>
        <taxon>Bacillati</taxon>
        <taxon>Bacillota</taxon>
        <taxon>Tissierellia</taxon>
        <taxon>Tissierellales</taxon>
        <taxon>Tepidimicrobiaceae</taxon>
        <taxon>Tepidimicrobium</taxon>
    </lineage>
</organism>
<accession>A0A1H2XIK3</accession>
<reference evidence="1 2" key="1">
    <citation type="submission" date="2016-10" db="EMBL/GenBank/DDBJ databases">
        <authorList>
            <person name="de Groot N.N."/>
        </authorList>
    </citation>
    <scope>NUCLEOTIDE SEQUENCE [LARGE SCALE GENOMIC DNA]</scope>
    <source>
        <strain evidence="1 2">DSM 23310</strain>
    </source>
</reference>